<dbReference type="AlphaFoldDB" id="L2GNC0"/>
<dbReference type="InParanoid" id="L2GNC0"/>
<evidence type="ECO:0000313" key="2">
    <source>
        <dbReference type="EMBL" id="ELA42094.1"/>
    </source>
</evidence>
<dbReference type="HOGENOM" id="CLU_572673_0_0_1"/>
<gene>
    <name evidence="2" type="ORF">VICG_00943</name>
</gene>
<keyword evidence="1" id="KW-0732">Signal</keyword>
<dbReference type="EMBL" id="JH370135">
    <property type="protein sequence ID" value="ELA42094.1"/>
    <property type="molecule type" value="Genomic_DNA"/>
</dbReference>
<organism evidence="2 3">
    <name type="scientific">Vittaforma corneae (strain ATCC 50505)</name>
    <name type="common">Microsporidian parasite</name>
    <name type="synonym">Nosema corneum</name>
    <dbReference type="NCBI Taxonomy" id="993615"/>
    <lineage>
        <taxon>Eukaryota</taxon>
        <taxon>Fungi</taxon>
        <taxon>Fungi incertae sedis</taxon>
        <taxon>Microsporidia</taxon>
        <taxon>Nosematidae</taxon>
        <taxon>Vittaforma</taxon>
    </lineage>
</organism>
<feature type="signal peptide" evidence="1">
    <location>
        <begin position="1"/>
        <end position="21"/>
    </location>
</feature>
<evidence type="ECO:0000313" key="3">
    <source>
        <dbReference type="Proteomes" id="UP000011082"/>
    </source>
</evidence>
<dbReference type="GeneID" id="19881655"/>
<sequence length="477" mass="55546">MRYRTFQHFIAFFSNLAMLRATDGLSQQDALIKFHRNYKDIYLAKSEELYYCFVGDTCQNKDGYVDLEHKIFPVLCYLKRRHELIHNIPFTDLKEDLSVIGKQLLELLEMKFLYRNNFTGFNKKFFEQNDIKRRANNCKLTERLISEFCNPWSNDKFPSLLHDTIANDFRLLDIEDAYLKELVQDKADSVFRSLKTISELLQPWIAVENTNRIKNIQFMAPTSDVKPQSEERWYSGIVRWWQGQPEAEVKPAATPGQVLDGASLAELEKKLDSEYSTKYLPEAGDLFFSYFILLVIELEKSSNTLSDERRELFVKTLSDLEMLDCMSVLLSSVPSIAKSQEVKYDKDMFDSIFINMGKGSIFQIISETIKKSYTSNRKITKGEVVRAVLNTVKSDFDELINQFKKPSKPDVSQDVSSWLCYMQIRLILSTFKIDNTISFNKIRREVEVFAGKTQDMKSFYAHEVPYILDILTLGKTN</sequence>
<dbReference type="Proteomes" id="UP000011082">
    <property type="component" value="Unassembled WGS sequence"/>
</dbReference>
<evidence type="ECO:0000256" key="1">
    <source>
        <dbReference type="SAM" id="SignalP"/>
    </source>
</evidence>
<protein>
    <submittedName>
        <fullName evidence="2">Uncharacterized protein</fullName>
    </submittedName>
</protein>
<reference evidence="3" key="1">
    <citation type="submission" date="2011-05" db="EMBL/GenBank/DDBJ databases">
        <title>The genome sequence of Vittaforma corneae strain ATCC 50505.</title>
        <authorList>
            <consortium name="The Broad Institute Genome Sequencing Platform"/>
            <person name="Cuomo C."/>
            <person name="Didier E."/>
            <person name="Bowers L."/>
            <person name="Young S.K."/>
            <person name="Zeng Q."/>
            <person name="Gargeya S."/>
            <person name="Fitzgerald M."/>
            <person name="Haas B."/>
            <person name="Abouelleil A."/>
            <person name="Alvarado L."/>
            <person name="Arachchi H.M."/>
            <person name="Berlin A."/>
            <person name="Chapman S.B."/>
            <person name="Gearin G."/>
            <person name="Goldberg J."/>
            <person name="Griggs A."/>
            <person name="Gujja S."/>
            <person name="Hansen M."/>
            <person name="Heiman D."/>
            <person name="Howarth C."/>
            <person name="Larimer J."/>
            <person name="Lui A."/>
            <person name="MacDonald P.J.P."/>
            <person name="McCowen C."/>
            <person name="Montmayeur A."/>
            <person name="Murphy C."/>
            <person name="Neiman D."/>
            <person name="Pearson M."/>
            <person name="Priest M."/>
            <person name="Roberts A."/>
            <person name="Saif S."/>
            <person name="Shea T."/>
            <person name="Sisk P."/>
            <person name="Stolte C."/>
            <person name="Sykes S."/>
            <person name="Wortman J."/>
            <person name="Nusbaum C."/>
            <person name="Birren B."/>
        </authorList>
    </citation>
    <scope>NUCLEOTIDE SEQUENCE [LARGE SCALE GENOMIC DNA]</scope>
    <source>
        <strain evidence="3">ATCC 50505</strain>
    </source>
</reference>
<dbReference type="VEuPathDB" id="MicrosporidiaDB:VICG_00943"/>
<feature type="chain" id="PRO_5003960145" evidence="1">
    <location>
        <begin position="22"/>
        <end position="477"/>
    </location>
</feature>
<proteinExistence type="predicted"/>
<accession>L2GNC0</accession>
<name>L2GNC0_VITCO</name>
<dbReference type="RefSeq" id="XP_007604390.1">
    <property type="nucleotide sequence ID" value="XM_007604328.1"/>
</dbReference>
<keyword evidence="3" id="KW-1185">Reference proteome</keyword>